<feature type="region of interest" description="Disordered" evidence="1">
    <location>
        <begin position="1"/>
        <end position="67"/>
    </location>
</feature>
<reference evidence="2 3" key="1">
    <citation type="submission" date="2022-05" db="EMBL/GenBank/DDBJ databases">
        <title>Chromosome-level reference genomes for two strains of Caenorhabditis briggsae: an improved platform for comparative genomics.</title>
        <authorList>
            <person name="Stevens L."/>
            <person name="Andersen E.C."/>
        </authorList>
    </citation>
    <scope>NUCLEOTIDE SEQUENCE [LARGE SCALE GENOMIC DNA]</scope>
    <source>
        <strain evidence="2">QX1410_ONT</strain>
        <tissue evidence="2">Whole-organism</tissue>
    </source>
</reference>
<proteinExistence type="predicted"/>
<evidence type="ECO:0000256" key="1">
    <source>
        <dbReference type="SAM" id="MobiDB-lite"/>
    </source>
</evidence>
<dbReference type="EMBL" id="CP090894">
    <property type="protein sequence ID" value="ULT94224.1"/>
    <property type="molecule type" value="Genomic_DNA"/>
</dbReference>
<accession>A0AAE9AD50</accession>
<protein>
    <submittedName>
        <fullName evidence="2">Uncharacterized protein</fullName>
    </submittedName>
</protein>
<organism evidence="2 3">
    <name type="scientific">Caenorhabditis briggsae</name>
    <dbReference type="NCBI Taxonomy" id="6238"/>
    <lineage>
        <taxon>Eukaryota</taxon>
        <taxon>Metazoa</taxon>
        <taxon>Ecdysozoa</taxon>
        <taxon>Nematoda</taxon>
        <taxon>Chromadorea</taxon>
        <taxon>Rhabditida</taxon>
        <taxon>Rhabditina</taxon>
        <taxon>Rhabditomorpha</taxon>
        <taxon>Rhabditoidea</taxon>
        <taxon>Rhabditidae</taxon>
        <taxon>Peloderinae</taxon>
        <taxon>Caenorhabditis</taxon>
    </lineage>
</organism>
<feature type="compositionally biased region" description="Basic and acidic residues" evidence="1">
    <location>
        <begin position="48"/>
        <end position="67"/>
    </location>
</feature>
<name>A0AAE9AD50_CAEBR</name>
<gene>
    <name evidence="2" type="ORF">L3Y34_003596</name>
</gene>
<evidence type="ECO:0000313" key="3">
    <source>
        <dbReference type="Proteomes" id="UP000827892"/>
    </source>
</evidence>
<dbReference type="AlphaFoldDB" id="A0AAE9AD50"/>
<evidence type="ECO:0000313" key="2">
    <source>
        <dbReference type="EMBL" id="ULT94224.1"/>
    </source>
</evidence>
<dbReference type="Proteomes" id="UP000827892">
    <property type="component" value="Chromosome IV"/>
</dbReference>
<sequence>MHSSVHDAIGGAHSTCLDDRSECADAEGPPRRDVSKEMPMINNNSDEEVVKDVKSKPGKESSGRTRV</sequence>
<feature type="compositionally biased region" description="Basic and acidic residues" evidence="1">
    <location>
        <begin position="16"/>
        <end position="36"/>
    </location>
</feature>